<evidence type="ECO:0000256" key="1">
    <source>
        <dbReference type="SAM" id="MobiDB-lite"/>
    </source>
</evidence>
<proteinExistence type="predicted"/>
<name>A0A7W8D3R8_9GAMM</name>
<evidence type="ECO:0000256" key="2">
    <source>
        <dbReference type="SAM" id="SignalP"/>
    </source>
</evidence>
<dbReference type="Gene3D" id="2.40.360.20">
    <property type="match status" value="1"/>
</dbReference>
<dbReference type="RefSeq" id="WP_183959890.1">
    <property type="nucleotide sequence ID" value="NZ_JACHHP010000001.1"/>
</dbReference>
<organism evidence="3 4">
    <name type="scientific">Chiayiivirga flava</name>
    <dbReference type="NCBI Taxonomy" id="659595"/>
    <lineage>
        <taxon>Bacteria</taxon>
        <taxon>Pseudomonadati</taxon>
        <taxon>Pseudomonadota</taxon>
        <taxon>Gammaproteobacteria</taxon>
        <taxon>Lysobacterales</taxon>
        <taxon>Lysobacteraceae</taxon>
        <taxon>Chiayiivirga</taxon>
    </lineage>
</organism>
<feature type="region of interest" description="Disordered" evidence="1">
    <location>
        <begin position="212"/>
        <end position="237"/>
    </location>
</feature>
<feature type="signal peptide" evidence="2">
    <location>
        <begin position="1"/>
        <end position="24"/>
    </location>
</feature>
<evidence type="ECO:0000313" key="3">
    <source>
        <dbReference type="EMBL" id="MBB5207379.1"/>
    </source>
</evidence>
<dbReference type="EMBL" id="JACHHP010000001">
    <property type="protein sequence ID" value="MBB5207379.1"/>
    <property type="molecule type" value="Genomic_DNA"/>
</dbReference>
<dbReference type="AlphaFoldDB" id="A0A7W8D3R8"/>
<comment type="caution">
    <text evidence="3">The sequence shown here is derived from an EMBL/GenBank/DDBJ whole genome shotgun (WGS) entry which is preliminary data.</text>
</comment>
<dbReference type="Proteomes" id="UP000521199">
    <property type="component" value="Unassembled WGS sequence"/>
</dbReference>
<protein>
    <submittedName>
        <fullName evidence="3">Uncharacterized protein</fullName>
    </submittedName>
</protein>
<accession>A0A7W8D3R8</accession>
<evidence type="ECO:0000313" key="4">
    <source>
        <dbReference type="Proteomes" id="UP000521199"/>
    </source>
</evidence>
<keyword evidence="2" id="KW-0732">Signal</keyword>
<keyword evidence="4" id="KW-1185">Reference proteome</keyword>
<feature type="chain" id="PRO_5031246334" evidence="2">
    <location>
        <begin position="25"/>
        <end position="531"/>
    </location>
</feature>
<sequence>MRRFPVRRTLAAALFLGIAGIASAQSGPALKSATWWDPAEAGWGLFTIDQGNVLAPGWFTYDADGEPTWFLVPGALPQPDGSWKGDILRFTGVPFDQIAGAAADPSTKIGEATLTFDGDKNLSFTTAIAGTTSTRSLTRFPFGDKDIVCRASTAPRASASNYSDLWWSPASSGWGVHISHVGDNVFATWYTYDADGEAIFLVGAASKQADGSYSGPLVRQRDGTPFTDIDGTPPSSGADAVGTVTLRFSDGENASFGYTIGNVTQTKPITRLQFGNTASVCAVEPYTTSNPPPQEPGDDECYPPLAVGDRYRVRGTDGNGGNAGETDAEVVGTETRNGRPVFRVRYTPVGQNTEGEVFEFIEQTATERIHYGSEGFIPEINAVGTTRFEPPVRTPRATPVGAQGRLVYKAITNYTAMGQAVTSTIDFDETWKRVGTQTQSSPAGTFTDACKFETTLLSKVSITTAGVTTRTDIASDVVQWSHPSIGALRSETDSTTSITLTGVPFPIPPTVTDTRTIGEIVSASIGGRTFP</sequence>
<reference evidence="3 4" key="1">
    <citation type="submission" date="2020-08" db="EMBL/GenBank/DDBJ databases">
        <title>Genomic Encyclopedia of Type Strains, Phase IV (KMG-IV): sequencing the most valuable type-strain genomes for metagenomic binning, comparative biology and taxonomic classification.</title>
        <authorList>
            <person name="Goeker M."/>
        </authorList>
    </citation>
    <scope>NUCLEOTIDE SEQUENCE [LARGE SCALE GENOMIC DNA]</scope>
    <source>
        <strain evidence="3 4">DSM 24163</strain>
    </source>
</reference>
<gene>
    <name evidence="3" type="ORF">HNQ52_000895</name>
</gene>